<dbReference type="InterPro" id="IPR005467">
    <property type="entry name" value="His_kinase_dom"/>
</dbReference>
<keyword evidence="6 13" id="KW-0812">Transmembrane</keyword>
<evidence type="ECO:0000256" key="2">
    <source>
        <dbReference type="ARBA" id="ARBA00004141"/>
    </source>
</evidence>
<dbReference type="STRING" id="1035839.GCA_000238795_00498"/>
<evidence type="ECO:0000256" key="9">
    <source>
        <dbReference type="ARBA" id="ARBA00022840"/>
    </source>
</evidence>
<dbReference type="PROSITE" id="PS50109">
    <property type="entry name" value="HIS_KIN"/>
    <property type="match status" value="1"/>
</dbReference>
<proteinExistence type="predicted"/>
<dbReference type="InterPro" id="IPR003594">
    <property type="entry name" value="HATPase_dom"/>
</dbReference>
<comment type="caution">
    <text evidence="15">The sequence shown here is derived from an EMBL/GenBank/DDBJ whole genome shotgun (WGS) entry which is preliminary data.</text>
</comment>
<dbReference type="PANTHER" id="PTHR45436">
    <property type="entry name" value="SENSOR HISTIDINE KINASE YKOH"/>
    <property type="match status" value="1"/>
</dbReference>
<evidence type="ECO:0000256" key="7">
    <source>
        <dbReference type="ARBA" id="ARBA00022741"/>
    </source>
</evidence>
<dbReference type="InterPro" id="IPR036097">
    <property type="entry name" value="HisK_dim/P_sf"/>
</dbReference>
<dbReference type="Pfam" id="PF00512">
    <property type="entry name" value="HisKA"/>
    <property type="match status" value="1"/>
</dbReference>
<evidence type="ECO:0000259" key="14">
    <source>
        <dbReference type="PROSITE" id="PS50109"/>
    </source>
</evidence>
<evidence type="ECO:0000256" key="1">
    <source>
        <dbReference type="ARBA" id="ARBA00000085"/>
    </source>
</evidence>
<dbReference type="EC" id="2.7.13.3" evidence="3"/>
<protein>
    <recommendedName>
        <fullName evidence="3">histidine kinase</fullName>
        <ecNumber evidence="3">2.7.13.3</ecNumber>
    </recommendedName>
</protein>
<evidence type="ECO:0000256" key="11">
    <source>
        <dbReference type="ARBA" id="ARBA00023012"/>
    </source>
</evidence>
<dbReference type="SMART" id="SM00387">
    <property type="entry name" value="HATPase_c"/>
    <property type="match status" value="1"/>
</dbReference>
<dbReference type="EMBL" id="QEPN01000002">
    <property type="protein sequence ID" value="RDE73330.1"/>
    <property type="molecule type" value="Genomic_DNA"/>
</dbReference>
<dbReference type="FunFam" id="1.10.287.130:FF:000035">
    <property type="entry name" value="Two-component sensor histidine kinase"/>
    <property type="match status" value="1"/>
</dbReference>
<keyword evidence="7" id="KW-0547">Nucleotide-binding</keyword>
<evidence type="ECO:0000256" key="3">
    <source>
        <dbReference type="ARBA" id="ARBA00012438"/>
    </source>
</evidence>
<sequence>MNKIWANKSLRLRLMLALSSITLLIWLIATAIECVSFKKEMNRQFDTQLVFFAERLASSNLMQGFHEVQEPEKRYKKHVDDDALAFAVFTERGDLIMNDGRNGQFIAFTPKKGFHTTQILEADDNESEAWRIFWLKSNDVYIAVAQELDYRDDIIIEMMLSKLWGGVIALPLLLIAIGSILSKELSPLRRLEQQVLQRKPDDTNPIMVPSLPKEIQPLVASLNHYFERSHTMLNRERRFTSDAAHELRSPLAGLRIQTEIAQMTQDDPEVHERALNNLLGGIDQITQLMDQLLTLSRLESLTELDSLEEINWQTLIEQGVSQCYHQAELKGSDIQFNCIGLPKGQQGKGTLLAMVLRNLLENAINYTPEKSLIQLTLSPKSFIIEDNGQGVSDEHLAKLGQPFYRPADRPVQSEQDKKGSGLGISIIQRILTLHGLRFALSRSTLGGLKAEIFFD</sequence>
<feature type="transmembrane region" description="Helical" evidence="13">
    <location>
        <begin position="163"/>
        <end position="181"/>
    </location>
</feature>
<keyword evidence="5" id="KW-0808">Transferase</keyword>
<keyword evidence="11" id="KW-0902">Two-component regulatory system</keyword>
<evidence type="ECO:0000256" key="5">
    <source>
        <dbReference type="ARBA" id="ARBA00022679"/>
    </source>
</evidence>
<keyword evidence="9" id="KW-0067">ATP-binding</keyword>
<name>A0A369YJD5_9PAST</name>
<feature type="domain" description="Histidine kinase" evidence="14">
    <location>
        <begin position="242"/>
        <end position="455"/>
    </location>
</feature>
<gene>
    <name evidence="15" type="ORF">DPV93_04380</name>
</gene>
<dbReference type="Pfam" id="PF02518">
    <property type="entry name" value="HATPase_c"/>
    <property type="match status" value="1"/>
</dbReference>
<evidence type="ECO:0000256" key="8">
    <source>
        <dbReference type="ARBA" id="ARBA00022777"/>
    </source>
</evidence>
<dbReference type="AlphaFoldDB" id="A0A369YJD5"/>
<dbReference type="GO" id="GO:0000155">
    <property type="term" value="F:phosphorelay sensor kinase activity"/>
    <property type="evidence" value="ECO:0007669"/>
    <property type="project" value="InterPro"/>
</dbReference>
<organism evidence="15 16">
    <name type="scientific">Haemophilus sputorum</name>
    <dbReference type="NCBI Taxonomy" id="1078480"/>
    <lineage>
        <taxon>Bacteria</taxon>
        <taxon>Pseudomonadati</taxon>
        <taxon>Pseudomonadota</taxon>
        <taxon>Gammaproteobacteria</taxon>
        <taxon>Pasteurellales</taxon>
        <taxon>Pasteurellaceae</taxon>
        <taxon>Haemophilus</taxon>
    </lineage>
</organism>
<keyword evidence="10 13" id="KW-1133">Transmembrane helix</keyword>
<dbReference type="Gene3D" id="1.10.287.130">
    <property type="match status" value="1"/>
</dbReference>
<dbReference type="InterPro" id="IPR003661">
    <property type="entry name" value="HisK_dim/P_dom"/>
</dbReference>
<keyword evidence="12 13" id="KW-0472">Membrane</keyword>
<evidence type="ECO:0000256" key="13">
    <source>
        <dbReference type="SAM" id="Phobius"/>
    </source>
</evidence>
<dbReference type="CDD" id="cd00082">
    <property type="entry name" value="HisKA"/>
    <property type="match status" value="1"/>
</dbReference>
<dbReference type="GO" id="GO:0005524">
    <property type="term" value="F:ATP binding"/>
    <property type="evidence" value="ECO:0007669"/>
    <property type="project" value="UniProtKB-KW"/>
</dbReference>
<dbReference type="PANTHER" id="PTHR45436:SF14">
    <property type="entry name" value="SENSOR PROTEIN QSEC"/>
    <property type="match status" value="1"/>
</dbReference>
<reference evidence="15 16" key="1">
    <citation type="submission" date="2018-05" db="EMBL/GenBank/DDBJ databases">
        <title>Draft Genome Sequences for a Diverse set of 7 Haemophilus Species.</title>
        <authorList>
            <person name="Nichols M."/>
            <person name="Topaz N."/>
            <person name="Wang X."/>
            <person name="Wang X."/>
            <person name="Boxrud D."/>
        </authorList>
    </citation>
    <scope>NUCLEOTIDE SEQUENCE [LARGE SCALE GENOMIC DNA]</scope>
    <source>
        <strain evidence="15 16">C2002001239</strain>
    </source>
</reference>
<dbReference type="RefSeq" id="WP_111402506.1">
    <property type="nucleotide sequence ID" value="NZ_QEPN01000002.1"/>
</dbReference>
<dbReference type="Gene3D" id="3.30.565.10">
    <property type="entry name" value="Histidine kinase-like ATPase, C-terminal domain"/>
    <property type="match status" value="1"/>
</dbReference>
<evidence type="ECO:0000256" key="12">
    <source>
        <dbReference type="ARBA" id="ARBA00023136"/>
    </source>
</evidence>
<evidence type="ECO:0000256" key="4">
    <source>
        <dbReference type="ARBA" id="ARBA00022553"/>
    </source>
</evidence>
<evidence type="ECO:0000313" key="16">
    <source>
        <dbReference type="Proteomes" id="UP000253872"/>
    </source>
</evidence>
<dbReference type="Proteomes" id="UP000253872">
    <property type="component" value="Unassembled WGS sequence"/>
</dbReference>
<comment type="subcellular location">
    <subcellularLocation>
        <location evidence="2">Membrane</location>
        <topology evidence="2">Multi-pass membrane protein</topology>
    </subcellularLocation>
</comment>
<dbReference type="GO" id="GO:0005886">
    <property type="term" value="C:plasma membrane"/>
    <property type="evidence" value="ECO:0007669"/>
    <property type="project" value="TreeGrafter"/>
</dbReference>
<dbReference type="SUPFAM" id="SSF55874">
    <property type="entry name" value="ATPase domain of HSP90 chaperone/DNA topoisomerase II/histidine kinase"/>
    <property type="match status" value="1"/>
</dbReference>
<evidence type="ECO:0000256" key="10">
    <source>
        <dbReference type="ARBA" id="ARBA00022989"/>
    </source>
</evidence>
<keyword evidence="8 15" id="KW-0418">Kinase</keyword>
<evidence type="ECO:0000313" key="15">
    <source>
        <dbReference type="EMBL" id="RDE73330.1"/>
    </source>
</evidence>
<dbReference type="SMART" id="SM00388">
    <property type="entry name" value="HisKA"/>
    <property type="match status" value="1"/>
</dbReference>
<comment type="catalytic activity">
    <reaction evidence="1">
        <text>ATP + protein L-histidine = ADP + protein N-phospho-L-histidine.</text>
        <dbReference type="EC" id="2.7.13.3"/>
    </reaction>
</comment>
<dbReference type="InterPro" id="IPR050428">
    <property type="entry name" value="TCS_sensor_his_kinase"/>
</dbReference>
<keyword evidence="4" id="KW-0597">Phosphoprotein</keyword>
<accession>A0A369YJD5</accession>
<dbReference type="Gene3D" id="1.20.5.1040">
    <property type="entry name" value="Sensor protein qsec"/>
    <property type="match status" value="2"/>
</dbReference>
<dbReference type="SUPFAM" id="SSF47384">
    <property type="entry name" value="Homodimeric domain of signal transducing histidine kinase"/>
    <property type="match status" value="1"/>
</dbReference>
<evidence type="ECO:0000256" key="6">
    <source>
        <dbReference type="ARBA" id="ARBA00022692"/>
    </source>
</evidence>
<dbReference type="InterPro" id="IPR036890">
    <property type="entry name" value="HATPase_C_sf"/>
</dbReference>